<evidence type="ECO:0000256" key="3">
    <source>
        <dbReference type="ARBA" id="ARBA00022692"/>
    </source>
</evidence>
<dbReference type="AlphaFoldDB" id="A0A376KQI7"/>
<dbReference type="InterPro" id="IPR003544">
    <property type="entry name" value="Cyt_c_biogenesis_CcmB"/>
</dbReference>
<keyword evidence="3" id="KW-0812">Transmembrane</keyword>
<evidence type="ECO:0000256" key="5">
    <source>
        <dbReference type="ARBA" id="ARBA00023136"/>
    </source>
</evidence>
<accession>A0A376KQI7</accession>
<keyword evidence="4" id="KW-1133">Transmembrane helix</keyword>
<protein>
    <submittedName>
        <fullName evidence="6">Heme exporter protein CcmB</fullName>
    </submittedName>
</protein>
<dbReference type="Pfam" id="PF03379">
    <property type="entry name" value="CcmB"/>
    <property type="match status" value="1"/>
</dbReference>
<name>A0A376KQI7_ECOLX</name>
<comment type="subcellular location">
    <subcellularLocation>
        <location evidence="1">Membrane</location>
        <topology evidence="1">Multi-pass membrane protein</topology>
    </subcellularLocation>
</comment>
<sequence>MFYGWQVMALTLLLGTPTLGFLGAPGVALTVGLKRRWCAAQHTGVTADYPITHLCHRRDGRGFHAFAR</sequence>
<dbReference type="Proteomes" id="UP000255460">
    <property type="component" value="Unassembled WGS sequence"/>
</dbReference>
<comment type="similarity">
    <text evidence="2">Belongs to the CcmB/CycW/HelB family.</text>
</comment>
<evidence type="ECO:0000313" key="6">
    <source>
        <dbReference type="EMBL" id="STE85043.1"/>
    </source>
</evidence>
<evidence type="ECO:0000313" key="7">
    <source>
        <dbReference type="Proteomes" id="UP000255460"/>
    </source>
</evidence>
<evidence type="ECO:0000256" key="4">
    <source>
        <dbReference type="ARBA" id="ARBA00022989"/>
    </source>
</evidence>
<proteinExistence type="inferred from homology"/>
<organism evidence="6 7">
    <name type="scientific">Escherichia coli</name>
    <dbReference type="NCBI Taxonomy" id="562"/>
    <lineage>
        <taxon>Bacteria</taxon>
        <taxon>Pseudomonadati</taxon>
        <taxon>Pseudomonadota</taxon>
        <taxon>Gammaproteobacteria</taxon>
        <taxon>Enterobacterales</taxon>
        <taxon>Enterobacteriaceae</taxon>
        <taxon>Escherichia</taxon>
    </lineage>
</organism>
<dbReference type="GO" id="GO:0017004">
    <property type="term" value="P:cytochrome complex assembly"/>
    <property type="evidence" value="ECO:0007669"/>
    <property type="project" value="InterPro"/>
</dbReference>
<gene>
    <name evidence="6" type="ORF">NCTC10418_02634</name>
</gene>
<reference evidence="6 7" key="1">
    <citation type="submission" date="2018-06" db="EMBL/GenBank/DDBJ databases">
        <authorList>
            <consortium name="Pathogen Informatics"/>
            <person name="Doyle S."/>
        </authorList>
    </citation>
    <scope>NUCLEOTIDE SEQUENCE [LARGE SCALE GENOMIC DNA]</scope>
    <source>
        <strain evidence="6 7">NCTC10418</strain>
    </source>
</reference>
<dbReference type="GO" id="GO:0015232">
    <property type="term" value="F:heme transmembrane transporter activity"/>
    <property type="evidence" value="ECO:0007669"/>
    <property type="project" value="InterPro"/>
</dbReference>
<evidence type="ECO:0000256" key="2">
    <source>
        <dbReference type="ARBA" id="ARBA00010544"/>
    </source>
</evidence>
<evidence type="ECO:0000256" key="1">
    <source>
        <dbReference type="ARBA" id="ARBA00004141"/>
    </source>
</evidence>
<keyword evidence="5" id="KW-0472">Membrane</keyword>
<dbReference type="EMBL" id="UFZQ01000001">
    <property type="protein sequence ID" value="STE85043.1"/>
    <property type="molecule type" value="Genomic_DNA"/>
</dbReference>
<dbReference type="GO" id="GO:0016020">
    <property type="term" value="C:membrane"/>
    <property type="evidence" value="ECO:0007669"/>
    <property type="project" value="UniProtKB-SubCell"/>
</dbReference>